<comment type="caution">
    <text evidence="1">The sequence shown here is derived from an EMBL/GenBank/DDBJ whole genome shotgun (WGS) entry which is preliminary data.</text>
</comment>
<evidence type="ECO:0000313" key="2">
    <source>
        <dbReference type="Proteomes" id="UP000571554"/>
    </source>
</evidence>
<dbReference type="EMBL" id="JACHBW010000008">
    <property type="protein sequence ID" value="MBB6103126.1"/>
    <property type="molecule type" value="Genomic_DNA"/>
</dbReference>
<dbReference type="RefSeq" id="WP_183724931.1">
    <property type="nucleotide sequence ID" value="NZ_JACHBW010000008.1"/>
</dbReference>
<reference evidence="1 2" key="1">
    <citation type="submission" date="2020-08" db="EMBL/GenBank/DDBJ databases">
        <title>Above-ground endophytic microbial communities from plants in different locations in the United States.</title>
        <authorList>
            <person name="Frank C."/>
        </authorList>
    </citation>
    <scope>NUCLEOTIDE SEQUENCE [LARGE SCALE GENOMIC DNA]</scope>
    <source>
        <strain evidence="1 2">WP4_2_2</strain>
    </source>
</reference>
<accession>A0A7W9TXB2</accession>
<keyword evidence="2" id="KW-1185">Reference proteome</keyword>
<dbReference type="Proteomes" id="UP000571554">
    <property type="component" value="Unassembled WGS sequence"/>
</dbReference>
<gene>
    <name evidence="1" type="ORF">F4827_002981</name>
</gene>
<name>A0A7W9TXB2_9BURK</name>
<evidence type="ECO:0000313" key="1">
    <source>
        <dbReference type="EMBL" id="MBB6103126.1"/>
    </source>
</evidence>
<dbReference type="AlphaFoldDB" id="A0A7W9TXB2"/>
<sequence length="62" mass="7226">MNGRELITASMRELERVKVSDAGPWIPSAQRPPRVYQPRARRACLGELVQRFVKRFRCLART</sequence>
<organism evidence="1 2">
    <name type="scientific">Paraburkholderia bannensis</name>
    <dbReference type="NCBI Taxonomy" id="765414"/>
    <lineage>
        <taxon>Bacteria</taxon>
        <taxon>Pseudomonadati</taxon>
        <taxon>Pseudomonadota</taxon>
        <taxon>Betaproteobacteria</taxon>
        <taxon>Burkholderiales</taxon>
        <taxon>Burkholderiaceae</taxon>
        <taxon>Paraburkholderia</taxon>
    </lineage>
</organism>
<protein>
    <submittedName>
        <fullName evidence="1">Uncharacterized protein</fullName>
    </submittedName>
</protein>
<proteinExistence type="predicted"/>